<dbReference type="InterPro" id="IPR027417">
    <property type="entry name" value="P-loop_NTPase"/>
</dbReference>
<dbReference type="PRINTS" id="PR00364">
    <property type="entry name" value="DISEASERSIST"/>
</dbReference>
<dbReference type="AlphaFoldDB" id="A0ABD1R1I8"/>
<dbReference type="Pfam" id="PF00931">
    <property type="entry name" value="NB-ARC"/>
    <property type="match status" value="1"/>
</dbReference>
<feature type="domain" description="Disease resistance protein winged helix" evidence="10">
    <location>
        <begin position="384"/>
        <end position="455"/>
    </location>
</feature>
<evidence type="ECO:0000256" key="4">
    <source>
        <dbReference type="ARBA" id="ARBA00022614"/>
    </source>
</evidence>
<dbReference type="Proteomes" id="UP001604277">
    <property type="component" value="Unassembled WGS sequence"/>
</dbReference>
<comment type="similarity">
    <text evidence="2">Belongs to the disease resistance NB-LRR family.</text>
</comment>
<evidence type="ECO:0000313" key="12">
    <source>
        <dbReference type="Proteomes" id="UP001604277"/>
    </source>
</evidence>
<dbReference type="InterPro" id="IPR002182">
    <property type="entry name" value="NB-ARC"/>
</dbReference>
<dbReference type="Gene3D" id="1.20.5.4130">
    <property type="match status" value="1"/>
</dbReference>
<dbReference type="GO" id="GO:0005737">
    <property type="term" value="C:cytoplasm"/>
    <property type="evidence" value="ECO:0007669"/>
    <property type="project" value="UniProtKB-SubCell"/>
</dbReference>
<dbReference type="InterPro" id="IPR058922">
    <property type="entry name" value="WHD_DRP"/>
</dbReference>
<dbReference type="InterPro" id="IPR036388">
    <property type="entry name" value="WH-like_DNA-bd_sf"/>
</dbReference>
<evidence type="ECO:0000256" key="8">
    <source>
        <dbReference type="ARBA" id="ARBA00022840"/>
    </source>
</evidence>
<dbReference type="EMBL" id="JBFOLJ010000013">
    <property type="protein sequence ID" value="KAL2482263.1"/>
    <property type="molecule type" value="Genomic_DNA"/>
</dbReference>
<dbReference type="Gene3D" id="1.10.10.10">
    <property type="entry name" value="Winged helix-like DNA-binding domain superfamily/Winged helix DNA-binding domain"/>
    <property type="match status" value="1"/>
</dbReference>
<dbReference type="PANTHER" id="PTHR23155">
    <property type="entry name" value="DISEASE RESISTANCE PROTEIN RP"/>
    <property type="match status" value="1"/>
</dbReference>
<accession>A0ABD1R1I8</accession>
<keyword evidence="6" id="KW-0547">Nucleotide-binding</keyword>
<evidence type="ECO:0000256" key="3">
    <source>
        <dbReference type="ARBA" id="ARBA00022490"/>
    </source>
</evidence>
<dbReference type="PANTHER" id="PTHR23155:SF1152">
    <property type="entry name" value="AAA+ ATPASE DOMAIN-CONTAINING PROTEIN"/>
    <property type="match status" value="1"/>
</dbReference>
<dbReference type="InterPro" id="IPR042197">
    <property type="entry name" value="Apaf_helical"/>
</dbReference>
<keyword evidence="7" id="KW-0611">Plant defense</keyword>
<feature type="domain" description="NB-ARC" evidence="9">
    <location>
        <begin position="136"/>
        <end position="300"/>
    </location>
</feature>
<evidence type="ECO:0000259" key="9">
    <source>
        <dbReference type="Pfam" id="PF00931"/>
    </source>
</evidence>
<reference evidence="12" key="1">
    <citation type="submission" date="2024-07" db="EMBL/GenBank/DDBJ databases">
        <title>Two chromosome-level genome assemblies of Korean endemic species Abeliophyllum distichum and Forsythia ovata (Oleaceae).</title>
        <authorList>
            <person name="Jang H."/>
        </authorList>
    </citation>
    <scope>NUCLEOTIDE SEQUENCE [LARGE SCALE GENOMIC DNA]</scope>
</reference>
<evidence type="ECO:0000313" key="11">
    <source>
        <dbReference type="EMBL" id="KAL2482263.1"/>
    </source>
</evidence>
<keyword evidence="8" id="KW-0067">ATP-binding</keyword>
<evidence type="ECO:0000256" key="2">
    <source>
        <dbReference type="ARBA" id="ARBA00008894"/>
    </source>
</evidence>
<protein>
    <submittedName>
        <fullName evidence="11">Disease resistance RPP8-like protein 3</fullName>
    </submittedName>
</protein>
<sequence>MAYAALRSLAQILHQTLNRDHQYLILDEKQKIKSLNEKVSSLQDFLENSSKKITQHLERKIRDASYIVEDIIESHITDRILSESASHEDRSLEKISIRFKKISVRFNLIEKWIFSSPKPASSGPSTLVSVDEFVDIKARLVRESYELEIVSMVGMSGIGKTTLAKQVYHDPYIVHHFQTRAWATVSHNYNVQEILLSLLNSMGKLTSKMHEMTSELLKERLYMNLNYRRYLIVLDDVWDTKFWDDVKQFFPNDKNGSRIMMTTRLENVANYANSCPPLHRMRFLSDSESWILFCEKVFGNYYCTLNLEEIGEKIVQHCQGLPLAIVLIGGLLSKATRTEHYWKYVAENVSLVTTSIDEQCSKILSFSYKHLPSHLKWCFLYMGIFPEDYNIHVSKLVKLWVAEGIVKPVGSKSLEDVAEEYFLDLVERNLILIHEKRSNGKIKTCRIHDLVRDLCVGEAEKENFFHVTNRSLHGIQEGNSMLRGGSSSCSKKVK</sequence>
<organism evidence="11 12">
    <name type="scientific">Forsythia ovata</name>
    <dbReference type="NCBI Taxonomy" id="205694"/>
    <lineage>
        <taxon>Eukaryota</taxon>
        <taxon>Viridiplantae</taxon>
        <taxon>Streptophyta</taxon>
        <taxon>Embryophyta</taxon>
        <taxon>Tracheophyta</taxon>
        <taxon>Spermatophyta</taxon>
        <taxon>Magnoliopsida</taxon>
        <taxon>eudicotyledons</taxon>
        <taxon>Gunneridae</taxon>
        <taxon>Pentapetalae</taxon>
        <taxon>asterids</taxon>
        <taxon>lamiids</taxon>
        <taxon>Lamiales</taxon>
        <taxon>Oleaceae</taxon>
        <taxon>Forsythieae</taxon>
        <taxon>Forsythia</taxon>
    </lineage>
</organism>
<dbReference type="FunFam" id="1.10.10.10:FF:000322">
    <property type="entry name" value="Probable disease resistance protein At1g63360"/>
    <property type="match status" value="1"/>
</dbReference>
<dbReference type="Pfam" id="PF23559">
    <property type="entry name" value="WHD_DRP"/>
    <property type="match status" value="1"/>
</dbReference>
<gene>
    <name evidence="11" type="ORF">Fot_43707</name>
</gene>
<dbReference type="FunFam" id="3.40.50.300:FF:001091">
    <property type="entry name" value="Probable disease resistance protein At1g61300"/>
    <property type="match status" value="1"/>
</dbReference>
<evidence type="ECO:0000256" key="5">
    <source>
        <dbReference type="ARBA" id="ARBA00022737"/>
    </source>
</evidence>
<evidence type="ECO:0000256" key="6">
    <source>
        <dbReference type="ARBA" id="ARBA00022741"/>
    </source>
</evidence>
<proteinExistence type="inferred from homology"/>
<keyword evidence="4" id="KW-0433">Leucine-rich repeat</keyword>
<comment type="caution">
    <text evidence="11">The sequence shown here is derived from an EMBL/GenBank/DDBJ whole genome shotgun (WGS) entry which is preliminary data.</text>
</comment>
<name>A0ABD1R1I8_9LAMI</name>
<keyword evidence="3" id="KW-0963">Cytoplasm</keyword>
<dbReference type="Gene3D" id="3.40.50.300">
    <property type="entry name" value="P-loop containing nucleotide triphosphate hydrolases"/>
    <property type="match status" value="1"/>
</dbReference>
<evidence type="ECO:0000259" key="10">
    <source>
        <dbReference type="Pfam" id="PF23559"/>
    </source>
</evidence>
<dbReference type="Gene3D" id="1.10.8.430">
    <property type="entry name" value="Helical domain of apoptotic protease-activating factors"/>
    <property type="match status" value="1"/>
</dbReference>
<dbReference type="InterPro" id="IPR044974">
    <property type="entry name" value="Disease_R_plants"/>
</dbReference>
<keyword evidence="5" id="KW-0677">Repeat</keyword>
<evidence type="ECO:0000256" key="1">
    <source>
        <dbReference type="ARBA" id="ARBA00004496"/>
    </source>
</evidence>
<comment type="subcellular location">
    <subcellularLocation>
        <location evidence="1">Cytoplasm</location>
    </subcellularLocation>
</comment>
<dbReference type="SUPFAM" id="SSF52540">
    <property type="entry name" value="P-loop containing nucleoside triphosphate hydrolases"/>
    <property type="match status" value="1"/>
</dbReference>
<keyword evidence="12" id="KW-1185">Reference proteome</keyword>
<evidence type="ECO:0000256" key="7">
    <source>
        <dbReference type="ARBA" id="ARBA00022821"/>
    </source>
</evidence>
<dbReference type="GO" id="GO:0051607">
    <property type="term" value="P:defense response to virus"/>
    <property type="evidence" value="ECO:0007669"/>
    <property type="project" value="UniProtKB-ARBA"/>
</dbReference>
<dbReference type="GO" id="GO:0005524">
    <property type="term" value="F:ATP binding"/>
    <property type="evidence" value="ECO:0007669"/>
    <property type="project" value="UniProtKB-KW"/>
</dbReference>